<evidence type="ECO:0000256" key="1">
    <source>
        <dbReference type="SAM" id="MobiDB-lite"/>
    </source>
</evidence>
<dbReference type="EMBL" id="VAWA01000002">
    <property type="protein sequence ID" value="TLP79389.1"/>
    <property type="molecule type" value="Genomic_DNA"/>
</dbReference>
<comment type="caution">
    <text evidence="2">The sequence shown here is derived from an EMBL/GenBank/DDBJ whole genome shotgun (WGS) entry which is preliminary data.</text>
</comment>
<feature type="region of interest" description="Disordered" evidence="1">
    <location>
        <begin position="1"/>
        <end position="51"/>
    </location>
</feature>
<accession>A0A5R9AKR4</accession>
<evidence type="ECO:0000313" key="3">
    <source>
        <dbReference type="Proteomes" id="UP000306544"/>
    </source>
</evidence>
<dbReference type="InterPro" id="IPR025629">
    <property type="entry name" value="DUF4287"/>
</dbReference>
<gene>
    <name evidence="2" type="ORF">FEF27_01970</name>
</gene>
<dbReference type="Proteomes" id="UP000306544">
    <property type="component" value="Unassembled WGS sequence"/>
</dbReference>
<evidence type="ECO:0000313" key="2">
    <source>
        <dbReference type="EMBL" id="TLP79389.1"/>
    </source>
</evidence>
<sequence>MSDHKPELTRLQQQMRPSAERYAQLRPLVLGESAPDHDGGSATSSPEFSDETIRAKTGHDWQEWVALIDAGPGRDAGHTAIATWVGEEHGVPGWWAQGVTVGYERITGRRLPGEMPDGTFTISRSKTIGLEWTQLRGLLDDPAARSALLPAMIADERSKPGVKAPKFTLTDPETRTGLGVLQFSSVPAKAGGRLTVTHEKLSSPERAEAWKQFWAAWLDDLAAVD</sequence>
<dbReference type="RefSeq" id="WP_138169150.1">
    <property type="nucleotide sequence ID" value="NZ_VAWA01000002.1"/>
</dbReference>
<organism evidence="2 3">
    <name type="scientific">Nesterenkonia sphaerica</name>
    <dbReference type="NCBI Taxonomy" id="1804988"/>
    <lineage>
        <taxon>Bacteria</taxon>
        <taxon>Bacillati</taxon>
        <taxon>Actinomycetota</taxon>
        <taxon>Actinomycetes</taxon>
        <taxon>Micrococcales</taxon>
        <taxon>Micrococcaceae</taxon>
        <taxon>Nesterenkonia</taxon>
    </lineage>
</organism>
<proteinExistence type="predicted"/>
<reference evidence="2 3" key="1">
    <citation type="submission" date="2019-05" db="EMBL/GenBank/DDBJ databases">
        <title>Nesterenkonia sp. GY239, isolated from the Southern Atlantic Ocean.</title>
        <authorList>
            <person name="Zhang G."/>
        </authorList>
    </citation>
    <scope>NUCLEOTIDE SEQUENCE [LARGE SCALE GENOMIC DNA]</scope>
    <source>
        <strain evidence="2 3">GY239</strain>
    </source>
</reference>
<name>A0A5R9AKR4_9MICC</name>
<keyword evidence="3" id="KW-1185">Reference proteome</keyword>
<dbReference type="AlphaFoldDB" id="A0A5R9AKR4"/>
<dbReference type="Pfam" id="PF14117">
    <property type="entry name" value="DUF4287"/>
    <property type="match status" value="1"/>
</dbReference>
<protein>
    <submittedName>
        <fullName evidence="2">DUF4287 domain-containing protein</fullName>
    </submittedName>
</protein>
<dbReference type="OrthoDB" id="3837807at2"/>